<comment type="caution">
    <text evidence="1">The sequence shown here is derived from an EMBL/GenBank/DDBJ whole genome shotgun (WGS) entry which is preliminary data.</text>
</comment>
<organism evidence="1 2">
    <name type="scientific">Gryllotalpicola daejeonensis</name>
    <dbReference type="NCBI Taxonomy" id="993087"/>
    <lineage>
        <taxon>Bacteria</taxon>
        <taxon>Bacillati</taxon>
        <taxon>Actinomycetota</taxon>
        <taxon>Actinomycetes</taxon>
        <taxon>Micrococcales</taxon>
        <taxon>Microbacteriaceae</taxon>
        <taxon>Gryllotalpicola</taxon>
    </lineage>
</organism>
<evidence type="ECO:0000313" key="2">
    <source>
        <dbReference type="Proteomes" id="UP001415169"/>
    </source>
</evidence>
<keyword evidence="2" id="KW-1185">Reference proteome</keyword>
<sequence>MPFKSHVEVYLGRDGQRIEVSCACPIGRDHDYSRWVELVGGERYKGVEEITR</sequence>
<dbReference type="RefSeq" id="WP_344792754.1">
    <property type="nucleotide sequence ID" value="NZ_BAABBV010000002.1"/>
</dbReference>
<protein>
    <submittedName>
        <fullName evidence="1">Uncharacterized protein</fullName>
    </submittedName>
</protein>
<evidence type="ECO:0000313" key="1">
    <source>
        <dbReference type="EMBL" id="GAA4166218.1"/>
    </source>
</evidence>
<proteinExistence type="predicted"/>
<gene>
    <name evidence="1" type="ORF">GCM10022286_30550</name>
</gene>
<name>A0ABP7ZNR2_9MICO</name>
<reference evidence="1" key="1">
    <citation type="journal article" date="2014" name="Int. J. Syst. Evol. Microbiol.">
        <title>Complete genome of a new Firmicutes species belonging to the dominant human colonic microbiota ('Ruminococcus bicirculans') reveals two chromosomes and a selective capacity to utilize plant glucans.</title>
        <authorList>
            <consortium name="NISC Comparative Sequencing Program"/>
            <person name="Wegmann U."/>
            <person name="Louis P."/>
            <person name="Goesmann A."/>
            <person name="Henrissat B."/>
            <person name="Duncan S.H."/>
            <person name="Flint H.J."/>
        </authorList>
    </citation>
    <scope>NUCLEOTIDE SEQUENCE</scope>
    <source>
        <strain evidence="1">JCM 17590</strain>
    </source>
</reference>
<reference evidence="1" key="2">
    <citation type="submission" date="2023-12" db="EMBL/GenBank/DDBJ databases">
        <authorList>
            <person name="Sun Q."/>
            <person name="Inoue M."/>
        </authorList>
    </citation>
    <scope>NUCLEOTIDE SEQUENCE</scope>
    <source>
        <strain evidence="1">JCM 17590</strain>
    </source>
</reference>
<dbReference type="Proteomes" id="UP001415169">
    <property type="component" value="Unassembled WGS sequence"/>
</dbReference>
<accession>A0ABP7ZNR2</accession>
<dbReference type="EMBL" id="BAABBV010000002">
    <property type="protein sequence ID" value="GAA4166218.1"/>
    <property type="molecule type" value="Genomic_DNA"/>
</dbReference>